<accession>G2Q4D2</accession>
<feature type="compositionally biased region" description="Basic residues" evidence="1">
    <location>
        <begin position="839"/>
        <end position="848"/>
    </location>
</feature>
<feature type="compositionally biased region" description="Low complexity" evidence="1">
    <location>
        <begin position="867"/>
        <end position="876"/>
    </location>
</feature>
<feature type="region of interest" description="Disordered" evidence="1">
    <location>
        <begin position="557"/>
        <end position="718"/>
    </location>
</feature>
<dbReference type="VEuPathDB" id="FungiDB:MYCTH_2299035"/>
<name>G2Q4D2_THET4</name>
<proteinExistence type="predicted"/>
<dbReference type="AlphaFoldDB" id="G2Q4D2"/>
<dbReference type="HOGENOM" id="CLU_317397_0_0_1"/>
<dbReference type="OMA" id="PEFAQYG"/>
<evidence type="ECO:0000313" key="2">
    <source>
        <dbReference type="EMBL" id="AEO55327.1"/>
    </source>
</evidence>
<feature type="compositionally biased region" description="Acidic residues" evidence="1">
    <location>
        <begin position="816"/>
        <end position="834"/>
    </location>
</feature>
<feature type="compositionally biased region" description="Basic and acidic residues" evidence="1">
    <location>
        <begin position="362"/>
        <end position="375"/>
    </location>
</feature>
<feature type="compositionally biased region" description="Basic residues" evidence="1">
    <location>
        <begin position="893"/>
        <end position="902"/>
    </location>
</feature>
<dbReference type="RefSeq" id="XP_003660572.1">
    <property type="nucleotide sequence ID" value="XM_003660524.1"/>
</dbReference>
<dbReference type="EMBL" id="CP003002">
    <property type="protein sequence ID" value="AEO55327.1"/>
    <property type="molecule type" value="Genomic_DNA"/>
</dbReference>
<dbReference type="KEGG" id="mtm:MYCTH_2299035"/>
<feature type="region of interest" description="Disordered" evidence="1">
    <location>
        <begin position="232"/>
        <end position="296"/>
    </location>
</feature>
<feature type="region of interest" description="Disordered" evidence="1">
    <location>
        <begin position="787"/>
        <end position="938"/>
    </location>
</feature>
<dbReference type="OrthoDB" id="5325276at2759"/>
<feature type="compositionally biased region" description="Polar residues" evidence="1">
    <location>
        <begin position="557"/>
        <end position="570"/>
    </location>
</feature>
<feature type="region of interest" description="Disordered" evidence="1">
    <location>
        <begin position="1"/>
        <end position="168"/>
    </location>
</feature>
<feature type="compositionally biased region" description="Low complexity" evidence="1">
    <location>
        <begin position="649"/>
        <end position="660"/>
    </location>
</feature>
<reference evidence="2 3" key="1">
    <citation type="journal article" date="2011" name="Nat. Biotechnol.">
        <title>Comparative genomic analysis of the thermophilic biomass-degrading fungi Myceliophthora thermophila and Thielavia terrestris.</title>
        <authorList>
            <person name="Berka R.M."/>
            <person name="Grigoriev I.V."/>
            <person name="Otillar R."/>
            <person name="Salamov A."/>
            <person name="Grimwood J."/>
            <person name="Reid I."/>
            <person name="Ishmael N."/>
            <person name="John T."/>
            <person name="Darmond C."/>
            <person name="Moisan M.-C."/>
            <person name="Henrissat B."/>
            <person name="Coutinho P.M."/>
            <person name="Lombard V."/>
            <person name="Natvig D.O."/>
            <person name="Lindquist E."/>
            <person name="Schmutz J."/>
            <person name="Lucas S."/>
            <person name="Harris P."/>
            <person name="Powlowski J."/>
            <person name="Bellemare A."/>
            <person name="Taylor D."/>
            <person name="Butler G."/>
            <person name="de Vries R.P."/>
            <person name="Allijn I.E."/>
            <person name="van den Brink J."/>
            <person name="Ushinsky S."/>
            <person name="Storms R."/>
            <person name="Powell A.J."/>
            <person name="Paulsen I.T."/>
            <person name="Elbourne L.D.H."/>
            <person name="Baker S.E."/>
            <person name="Magnuson J."/>
            <person name="LaBoissiere S."/>
            <person name="Clutterbuck A.J."/>
            <person name="Martinez D."/>
            <person name="Wogulis M."/>
            <person name="de Leon A.L."/>
            <person name="Rey M.W."/>
            <person name="Tsang A."/>
        </authorList>
    </citation>
    <scope>NUCLEOTIDE SEQUENCE [LARGE SCALE GENOMIC DNA]</scope>
    <source>
        <strain evidence="3">ATCC 42464 / BCRC 31852 / DSM 1799</strain>
    </source>
</reference>
<evidence type="ECO:0000313" key="3">
    <source>
        <dbReference type="Proteomes" id="UP000007322"/>
    </source>
</evidence>
<feature type="region of interest" description="Disordered" evidence="1">
    <location>
        <begin position="336"/>
        <end position="392"/>
    </location>
</feature>
<dbReference type="Proteomes" id="UP000007322">
    <property type="component" value="Chromosome 1"/>
</dbReference>
<protein>
    <submittedName>
        <fullName evidence="2">Uncharacterized protein</fullName>
    </submittedName>
</protein>
<dbReference type="eggNOG" id="ENOG502RP82">
    <property type="taxonomic scope" value="Eukaryota"/>
</dbReference>
<feature type="compositionally biased region" description="Basic and acidic residues" evidence="1">
    <location>
        <begin position="849"/>
        <end position="860"/>
    </location>
</feature>
<feature type="compositionally biased region" description="Polar residues" evidence="1">
    <location>
        <begin position="22"/>
        <end position="36"/>
    </location>
</feature>
<dbReference type="InParanoid" id="G2Q4D2"/>
<gene>
    <name evidence="2" type="ORF">MYCTH_2299035</name>
</gene>
<evidence type="ECO:0000256" key="1">
    <source>
        <dbReference type="SAM" id="MobiDB-lite"/>
    </source>
</evidence>
<dbReference type="GeneID" id="11508216"/>
<organism evidence="2 3">
    <name type="scientific">Thermothelomyces thermophilus (strain ATCC 42464 / BCRC 31852 / DSM 1799)</name>
    <name type="common">Sporotrichum thermophile</name>
    <dbReference type="NCBI Taxonomy" id="573729"/>
    <lineage>
        <taxon>Eukaryota</taxon>
        <taxon>Fungi</taxon>
        <taxon>Dikarya</taxon>
        <taxon>Ascomycota</taxon>
        <taxon>Pezizomycotina</taxon>
        <taxon>Sordariomycetes</taxon>
        <taxon>Sordariomycetidae</taxon>
        <taxon>Sordariales</taxon>
        <taxon>Chaetomiaceae</taxon>
        <taxon>Thermothelomyces</taxon>
    </lineage>
</organism>
<keyword evidence="3" id="KW-1185">Reference proteome</keyword>
<sequence>MGLLSFISKKTVNRGKAGASVVSAQPLESASSQTPHPQDESAVVADDSRMEGSPSGVRAGSNQSELSLGAAAAEDEQPAPTPNVPRLREEDTGGLGAAENDRHSRVSLSKGMSRAKGSGRGRPPPLSFRITKTDGVPTSRPSSRGSMGTVKGPVNRNSGRVRAESLRTNNSSAFKDLLDAQSEIKPADFRERVTAAGARDYGEDVADRNLGQNGFDLSSEHVRAFYAQMRRAESQHAGHLTGTKKLDPYKAGVRRISPCASQPSLSRDAYGSTSSSNSRSSRKEDSARRRSVSTYMPLSLGKVKSLPFDRKHEHLGALLSPRTPVPEDESLDFGFSAPRLNTPVVPQIPDTAPSPTIRTARRPRDSVELAKRRAEAPVPEDGDADDSPTGNFALWSAARPRRSSAILSASSPSKKYHSLHTLHSSALSTVSRETLRSPASFPLEAASKNLTHIATEIPVQKTSVRPEVNDDQKATASPTFRARTIPEDDRAHPLRKPHLLASKEESRAADITLPDDDILDYAPPIRTDNIRKWSASSGTPTACESSTAASIVTSTFNRPPSLHTADTSVDLSIGTISPPLKPTKPQSATHDSDSDVEPYYNPDLEDKVHNTVLPAPRKGPPEATETASDTFNIDDYVSSDAESLMRAPTSTTTTAGTTSSRQPTAEGEEELLFKDNLGFGPGGMQLPGLADPLPSSPAPRSPLEPVNDVHESQKEFGIGEGGRRWDRYKCRGSGSGGATVSAPYGAYSFVHDTPGWGEDYPVRRSAKRVEGGRRREIRRLSALGHVGTYDGSASEYRGGGNGGYGDKRRERGGMEAADDHDDGYDADYIDEDEELSRRQLQRAKQTRRQRLEGCEKESRTRNHHQGGENQPEQQQQQHDEGLETQIKITNAVRLRKQARRARMLSGQPSAAMLRRKGPTSQGSGKRLSVPVLEVEGEE</sequence>